<evidence type="ECO:0000313" key="1">
    <source>
        <dbReference type="EMBL" id="KAI8527660.1"/>
    </source>
</evidence>
<name>A0ACC0LGB5_RHOML</name>
<organism evidence="1 2">
    <name type="scientific">Rhododendron molle</name>
    <name type="common">Chinese azalea</name>
    <name type="synonym">Azalea mollis</name>
    <dbReference type="NCBI Taxonomy" id="49168"/>
    <lineage>
        <taxon>Eukaryota</taxon>
        <taxon>Viridiplantae</taxon>
        <taxon>Streptophyta</taxon>
        <taxon>Embryophyta</taxon>
        <taxon>Tracheophyta</taxon>
        <taxon>Spermatophyta</taxon>
        <taxon>Magnoliopsida</taxon>
        <taxon>eudicotyledons</taxon>
        <taxon>Gunneridae</taxon>
        <taxon>Pentapetalae</taxon>
        <taxon>asterids</taxon>
        <taxon>Ericales</taxon>
        <taxon>Ericaceae</taxon>
        <taxon>Ericoideae</taxon>
        <taxon>Rhodoreae</taxon>
        <taxon>Rhododendron</taxon>
    </lineage>
</organism>
<sequence length="901" mass="101370">MRRRRAVARGADAWVVAVTVRCSSYSGQKTYNNSTISGWGRPMEAGNLFLLRPIVIRIFNPKQPPQPPSLPPRLPSSFRVSSNLQRGYRGPKPRREWEADWVSRNDDAVLSLPIYIGAVSLLADLVNCGISGIAPVADASSSQSRADLLTVGLAVTNILAGLVWLSIRPKTIVAISPHGVECLRLNPQLPDFVISELIWRSFSDVLDRLLFDDLCTFSQDLGIPVREAVPIDASTLMLGALYLSVLNSGSQSYLANLSLYPGKSELPFLPPNMQAVILQPLGDKGIAIIGGDTIRGFTTSDQKISANIAEASITFDELNVVINSYREGLVSHPDVTLEDLDSIEILHLHISQLRLKWLTIFMWQDGPLVHAMKNGDLLLVDEISLADDRALERLNSVLEPERKLSLVEKGGLDLEKITAHPVFMILATMNPGGDYGKNEVNELSPALQNQFTEIWVPPVNELNELRTIDLQRISEPGRSYVVDSMVFPISSPCFSEKSVLPYMMDMITYTDTYVVVVGAGSARLSWAYELSKNPDVQSFTFSLDLGTLDLFRPVLTHLYQQGIKEPPIRQAKMDVEALLNEKMKTKNKLNLKEKCDQMMDYIKGLWLCIMWFQELEGNYLLEQEKHKDLLETTENKCTNMAGARYWDDDFMVAVILGTGTNACDVECVNAIPKLQSHISSFGRTFDRDMDAASINPGEQIFEKTIYDVYRGEIVRQVLLKMAEASDLSRESNMEKLSTQFVLRYYIHLFFHALVSSFLLDESVEEMDENCLNGLHGDEPPESELDLGCKNFNYSYDCLKDLDPYKANRIHPNDHKKIFTSLSYIMMYLLKYLVPDAVHVLRVTAKLRFYPKDYVQEFMADTVAFLLRNAEIDQTEACIRRVIVEVAKKPLVVRKSGVRALL</sequence>
<proteinExistence type="predicted"/>
<protein>
    <submittedName>
        <fullName evidence="1">Uncharacterized protein</fullName>
    </submittedName>
</protein>
<dbReference type="EMBL" id="CM046399">
    <property type="protein sequence ID" value="KAI8527660.1"/>
    <property type="molecule type" value="Genomic_DNA"/>
</dbReference>
<dbReference type="Proteomes" id="UP001062846">
    <property type="component" value="Chromosome 12"/>
</dbReference>
<reference evidence="1" key="1">
    <citation type="submission" date="2022-02" db="EMBL/GenBank/DDBJ databases">
        <title>Plant Genome Project.</title>
        <authorList>
            <person name="Zhang R.-G."/>
        </authorList>
    </citation>
    <scope>NUCLEOTIDE SEQUENCE</scope>
    <source>
        <strain evidence="1">AT1</strain>
    </source>
</reference>
<keyword evidence="2" id="KW-1185">Reference proteome</keyword>
<comment type="caution">
    <text evidence="1">The sequence shown here is derived from an EMBL/GenBank/DDBJ whole genome shotgun (WGS) entry which is preliminary data.</text>
</comment>
<accession>A0ACC0LGB5</accession>
<gene>
    <name evidence="1" type="ORF">RHMOL_Rhmol12G0093100</name>
</gene>
<evidence type="ECO:0000313" key="2">
    <source>
        <dbReference type="Proteomes" id="UP001062846"/>
    </source>
</evidence>